<evidence type="ECO:0000256" key="4">
    <source>
        <dbReference type="ARBA" id="ARBA00022679"/>
    </source>
</evidence>
<sequence>MNLIHWRLVGPVLLIVGVIFCVSISIAISLFSQQTSISRLLRENVSSRSAASELRGTLNTLMALETNRIEDVSDLHSRAEAELVEIESFANYPDEQAISKRLREGFNSYIQSWKSLSPKDSPSHRTELVTITKQLELGVIFPCREIENLNDFRIKQTVAEHEHFLSQLAWGMGVVGILVAISGVVLGFGVARLFAKSMRKLHIHIQDTAGKLGPAGPSIEISDEMDFVGLHEELELLSQRIESMVQELKAREQEILRSEQLAAVGQLAAGVGHELRNPLTSIKILIQAGMEETPPQITIEDLQIIEAEVRRMERSLQSFLDFTRPPRLERRTVLLSKILNDVIALVRGRAEQQKVQIFVSVPEYLSLNADPVQLQQVFVNIVLNALDVMPLGGILQLTAHQRNRMIDIKFHDSGPGISSEMIQRLFMPFASSKETGLGLGLVISRRIVEDHGGSITAANDISGGAVFVVQIPNWPHPAFGESTRADTPRN</sequence>
<evidence type="ECO:0000256" key="7">
    <source>
        <dbReference type="ARBA" id="ARBA00022840"/>
    </source>
</evidence>
<keyword evidence="7" id="KW-0067">ATP-binding</keyword>
<dbReference type="PANTHER" id="PTHR43065:SF10">
    <property type="entry name" value="PEROXIDE STRESS-ACTIVATED HISTIDINE KINASE MAK3"/>
    <property type="match status" value="1"/>
</dbReference>
<keyword evidence="9" id="KW-0472">Membrane</keyword>
<evidence type="ECO:0000259" key="10">
    <source>
        <dbReference type="PROSITE" id="PS50109"/>
    </source>
</evidence>
<keyword evidence="3" id="KW-0597">Phosphoprotein</keyword>
<dbReference type="Pfam" id="PF02518">
    <property type="entry name" value="HATPase_c"/>
    <property type="match status" value="1"/>
</dbReference>
<comment type="catalytic activity">
    <reaction evidence="1">
        <text>ATP + protein L-histidine = ADP + protein N-phospho-L-histidine.</text>
        <dbReference type="EC" id="2.7.13.3"/>
    </reaction>
</comment>
<feature type="transmembrane region" description="Helical" evidence="9">
    <location>
        <begin position="12"/>
        <end position="32"/>
    </location>
</feature>
<dbReference type="InterPro" id="IPR003661">
    <property type="entry name" value="HisK_dim/P_dom"/>
</dbReference>
<dbReference type="PRINTS" id="PR00344">
    <property type="entry name" value="BCTRLSENSOR"/>
</dbReference>
<feature type="domain" description="Histidine kinase" evidence="10">
    <location>
        <begin position="270"/>
        <end position="475"/>
    </location>
</feature>
<reference evidence="11" key="1">
    <citation type="submission" date="2019-04" db="EMBL/GenBank/DDBJ databases">
        <authorList>
            <consortium name="Science for Life Laboratories"/>
        </authorList>
    </citation>
    <scope>NUCLEOTIDE SEQUENCE</scope>
    <source>
        <strain evidence="11">MBLW1</strain>
    </source>
</reference>
<dbReference type="SUPFAM" id="SSF55874">
    <property type="entry name" value="ATPase domain of HSP90 chaperone/DNA topoisomerase II/histidine kinase"/>
    <property type="match status" value="1"/>
</dbReference>
<dbReference type="RefSeq" id="WP_162658112.1">
    <property type="nucleotide sequence ID" value="NZ_LR593887.1"/>
</dbReference>
<evidence type="ECO:0000313" key="12">
    <source>
        <dbReference type="Proteomes" id="UP000464378"/>
    </source>
</evidence>
<evidence type="ECO:0000256" key="5">
    <source>
        <dbReference type="ARBA" id="ARBA00022741"/>
    </source>
</evidence>
<keyword evidence="12" id="KW-1185">Reference proteome</keyword>
<feature type="transmembrane region" description="Helical" evidence="9">
    <location>
        <begin position="168"/>
        <end position="195"/>
    </location>
</feature>
<dbReference type="Gene3D" id="3.30.565.10">
    <property type="entry name" value="Histidine kinase-like ATPase, C-terminal domain"/>
    <property type="match status" value="1"/>
</dbReference>
<dbReference type="PANTHER" id="PTHR43065">
    <property type="entry name" value="SENSOR HISTIDINE KINASE"/>
    <property type="match status" value="1"/>
</dbReference>
<evidence type="ECO:0000256" key="3">
    <source>
        <dbReference type="ARBA" id="ARBA00022553"/>
    </source>
</evidence>
<dbReference type="Pfam" id="PF00512">
    <property type="entry name" value="HisKA"/>
    <property type="match status" value="1"/>
</dbReference>
<keyword evidence="6 11" id="KW-0418">Kinase</keyword>
<dbReference type="CDD" id="cd00082">
    <property type="entry name" value="HisKA"/>
    <property type="match status" value="1"/>
</dbReference>
<keyword evidence="4" id="KW-0808">Transferase</keyword>
<keyword evidence="8" id="KW-0902">Two-component regulatory system</keyword>
<dbReference type="Proteomes" id="UP000464378">
    <property type="component" value="Chromosome"/>
</dbReference>
<dbReference type="GO" id="GO:0000155">
    <property type="term" value="F:phosphorelay sensor kinase activity"/>
    <property type="evidence" value="ECO:0007669"/>
    <property type="project" value="InterPro"/>
</dbReference>
<evidence type="ECO:0000256" key="9">
    <source>
        <dbReference type="SAM" id="Phobius"/>
    </source>
</evidence>
<dbReference type="InterPro" id="IPR005467">
    <property type="entry name" value="His_kinase_dom"/>
</dbReference>
<evidence type="ECO:0000313" key="11">
    <source>
        <dbReference type="EMBL" id="VIP02997.1"/>
    </source>
</evidence>
<dbReference type="SMART" id="SM00388">
    <property type="entry name" value="HisKA"/>
    <property type="match status" value="1"/>
</dbReference>
<dbReference type="InterPro" id="IPR036890">
    <property type="entry name" value="HATPase_C_sf"/>
</dbReference>
<dbReference type="InterPro" id="IPR003594">
    <property type="entry name" value="HATPase_dom"/>
</dbReference>
<accession>A0A6C2YNQ1</accession>
<evidence type="ECO:0000256" key="2">
    <source>
        <dbReference type="ARBA" id="ARBA00012438"/>
    </source>
</evidence>
<keyword evidence="9" id="KW-1133">Transmembrane helix</keyword>
<name>A0A6C2YNQ1_9BACT</name>
<evidence type="ECO:0000256" key="6">
    <source>
        <dbReference type="ARBA" id="ARBA00022777"/>
    </source>
</evidence>
<dbReference type="KEGG" id="tim:GMBLW1_09630"/>
<dbReference type="PROSITE" id="PS50109">
    <property type="entry name" value="HIS_KIN"/>
    <property type="match status" value="1"/>
</dbReference>
<dbReference type="AlphaFoldDB" id="A0A6C2YNQ1"/>
<dbReference type="SUPFAM" id="SSF47384">
    <property type="entry name" value="Homodimeric domain of signal transducing histidine kinase"/>
    <property type="match status" value="1"/>
</dbReference>
<protein>
    <recommendedName>
        <fullName evidence="2">histidine kinase</fullName>
        <ecNumber evidence="2">2.7.13.3</ecNumber>
    </recommendedName>
</protein>
<evidence type="ECO:0000256" key="8">
    <source>
        <dbReference type="ARBA" id="ARBA00023012"/>
    </source>
</evidence>
<keyword evidence="9" id="KW-0812">Transmembrane</keyword>
<evidence type="ECO:0000256" key="1">
    <source>
        <dbReference type="ARBA" id="ARBA00000085"/>
    </source>
</evidence>
<organism evidence="11">
    <name type="scientific">Tuwongella immobilis</name>
    <dbReference type="NCBI Taxonomy" id="692036"/>
    <lineage>
        <taxon>Bacteria</taxon>
        <taxon>Pseudomonadati</taxon>
        <taxon>Planctomycetota</taxon>
        <taxon>Planctomycetia</taxon>
        <taxon>Gemmatales</taxon>
        <taxon>Gemmataceae</taxon>
        <taxon>Tuwongella</taxon>
    </lineage>
</organism>
<dbReference type="InParanoid" id="A0A6C2YNQ1"/>
<keyword evidence="5" id="KW-0547">Nucleotide-binding</keyword>
<proteinExistence type="predicted"/>
<dbReference type="InterPro" id="IPR004358">
    <property type="entry name" value="Sig_transdc_His_kin-like_C"/>
</dbReference>
<dbReference type="Gene3D" id="1.10.287.130">
    <property type="match status" value="1"/>
</dbReference>
<dbReference type="GO" id="GO:0005524">
    <property type="term" value="F:ATP binding"/>
    <property type="evidence" value="ECO:0007669"/>
    <property type="project" value="UniProtKB-KW"/>
</dbReference>
<gene>
    <name evidence="11" type="ORF">GMBLW1_09630</name>
</gene>
<dbReference type="SMART" id="SM00387">
    <property type="entry name" value="HATPase_c"/>
    <property type="match status" value="1"/>
</dbReference>
<dbReference type="EC" id="2.7.13.3" evidence="2"/>
<dbReference type="EMBL" id="LR593887">
    <property type="protein sequence ID" value="VTS03079.1"/>
    <property type="molecule type" value="Genomic_DNA"/>
</dbReference>
<dbReference type="InterPro" id="IPR036097">
    <property type="entry name" value="HisK_dim/P_sf"/>
</dbReference>
<dbReference type="EMBL" id="LR586016">
    <property type="protein sequence ID" value="VIP02997.1"/>
    <property type="molecule type" value="Genomic_DNA"/>
</dbReference>